<dbReference type="InterPro" id="IPR002123">
    <property type="entry name" value="Plipid/glycerol_acylTrfase"/>
</dbReference>
<protein>
    <submittedName>
        <fullName evidence="4">1-acyl-sn-glycerol-3-phosphate acyltransferase</fullName>
    </submittedName>
</protein>
<dbReference type="Proteomes" id="UP000199475">
    <property type="component" value="Unassembled WGS sequence"/>
</dbReference>
<evidence type="ECO:0000313" key="5">
    <source>
        <dbReference type="Proteomes" id="UP000199475"/>
    </source>
</evidence>
<reference evidence="4 5" key="1">
    <citation type="submission" date="2016-10" db="EMBL/GenBank/DDBJ databases">
        <authorList>
            <person name="de Groot N.N."/>
        </authorList>
    </citation>
    <scope>NUCLEOTIDE SEQUENCE [LARGE SCALE GENOMIC DNA]</scope>
    <source>
        <strain evidence="4 5">CGMCC 1.9159</strain>
    </source>
</reference>
<evidence type="ECO:0000256" key="1">
    <source>
        <dbReference type="ARBA" id="ARBA00022679"/>
    </source>
</evidence>
<dbReference type="SMART" id="SM00563">
    <property type="entry name" value="PlsC"/>
    <property type="match status" value="1"/>
</dbReference>
<keyword evidence="5" id="KW-1185">Reference proteome</keyword>
<dbReference type="RefSeq" id="WP_245701631.1">
    <property type="nucleotide sequence ID" value="NZ_FNGP01000003.1"/>
</dbReference>
<accession>A0A1G9KZZ5</accession>
<dbReference type="CDD" id="cd07989">
    <property type="entry name" value="LPLAT_AGPAT-like"/>
    <property type="match status" value="1"/>
</dbReference>
<dbReference type="GO" id="GO:0003841">
    <property type="term" value="F:1-acylglycerol-3-phosphate O-acyltransferase activity"/>
    <property type="evidence" value="ECO:0007669"/>
    <property type="project" value="TreeGrafter"/>
</dbReference>
<dbReference type="GO" id="GO:0005886">
    <property type="term" value="C:plasma membrane"/>
    <property type="evidence" value="ECO:0007669"/>
    <property type="project" value="TreeGrafter"/>
</dbReference>
<keyword evidence="2 4" id="KW-0012">Acyltransferase</keyword>
<evidence type="ECO:0000256" key="2">
    <source>
        <dbReference type="ARBA" id="ARBA00023315"/>
    </source>
</evidence>
<dbReference type="AlphaFoldDB" id="A0A1G9KZZ5"/>
<dbReference type="EMBL" id="FNGP01000003">
    <property type="protein sequence ID" value="SDL55272.1"/>
    <property type="molecule type" value="Genomic_DNA"/>
</dbReference>
<dbReference type="GO" id="GO:0006654">
    <property type="term" value="P:phosphatidic acid biosynthetic process"/>
    <property type="evidence" value="ECO:0007669"/>
    <property type="project" value="TreeGrafter"/>
</dbReference>
<gene>
    <name evidence="4" type="ORF">SAMN04488242_1917</name>
</gene>
<feature type="domain" description="Phospholipid/glycerol acyltransferase" evidence="3">
    <location>
        <begin position="36"/>
        <end position="155"/>
    </location>
</feature>
<keyword evidence="1 4" id="KW-0808">Transferase</keyword>
<sequence>MLTYQLFKQLIFRPLVKWGFRARVIGMENVPAGGGAILASNHIATMDSIIIPAMLPREVTFPAKAELFKGTSAGGRIVAWFLRSVGMVPMERGGGRAAAESLQKISKVLAEGKLVAIYPEGTRSPDGRLYKGHTGMARMALRHDVPVLPVGVVGAQTVRGLFGIPWVRRPLVVVGEPLYFGEYAGSNEMKVQRYVTDEVMAAIQRLTGQAYVDVYGSRVKHGDLKGADLTQYEIEGPGGKEPPAVAPEAG</sequence>
<dbReference type="STRING" id="686624.SAMN04488242_1917"/>
<evidence type="ECO:0000259" key="3">
    <source>
        <dbReference type="SMART" id="SM00563"/>
    </source>
</evidence>
<organism evidence="4 5">
    <name type="scientific">Tessaracoccus oleiagri</name>
    <dbReference type="NCBI Taxonomy" id="686624"/>
    <lineage>
        <taxon>Bacteria</taxon>
        <taxon>Bacillati</taxon>
        <taxon>Actinomycetota</taxon>
        <taxon>Actinomycetes</taxon>
        <taxon>Propionibacteriales</taxon>
        <taxon>Propionibacteriaceae</taxon>
        <taxon>Tessaracoccus</taxon>
    </lineage>
</organism>
<name>A0A1G9KZZ5_9ACTN</name>
<dbReference type="PANTHER" id="PTHR10434">
    <property type="entry name" value="1-ACYL-SN-GLYCEROL-3-PHOSPHATE ACYLTRANSFERASE"/>
    <property type="match status" value="1"/>
</dbReference>
<proteinExistence type="predicted"/>
<evidence type="ECO:0000313" key="4">
    <source>
        <dbReference type="EMBL" id="SDL55272.1"/>
    </source>
</evidence>
<dbReference type="PANTHER" id="PTHR10434:SF11">
    <property type="entry name" value="1-ACYL-SN-GLYCEROL-3-PHOSPHATE ACYLTRANSFERASE"/>
    <property type="match status" value="1"/>
</dbReference>
<dbReference type="SUPFAM" id="SSF69593">
    <property type="entry name" value="Glycerol-3-phosphate (1)-acyltransferase"/>
    <property type="match status" value="1"/>
</dbReference>
<dbReference type="Pfam" id="PF01553">
    <property type="entry name" value="Acyltransferase"/>
    <property type="match status" value="1"/>
</dbReference>